<evidence type="ECO:0000313" key="1">
    <source>
        <dbReference type="EMBL" id="SMS08990.1"/>
    </source>
</evidence>
<protein>
    <submittedName>
        <fullName evidence="1">Uncharacterized protein</fullName>
    </submittedName>
</protein>
<dbReference type="EMBL" id="CP036495">
    <property type="protein sequence ID" value="UZA67925.1"/>
    <property type="molecule type" value="Genomic_DNA"/>
</dbReference>
<dbReference type="AlphaFoldDB" id="A0A1Y6JIH6"/>
<dbReference type="RefSeq" id="WP_029244607.1">
    <property type="nucleotide sequence ID" value="NZ_CP036495.1"/>
</dbReference>
<reference evidence="1 3" key="1">
    <citation type="submission" date="2017-05" db="EMBL/GenBank/DDBJ databases">
        <authorList>
            <person name="Song R."/>
            <person name="Chenine A.L."/>
            <person name="Ruprecht R.M."/>
        </authorList>
    </citation>
    <scope>NUCLEOTIDE SEQUENCE [LARGE SCALE GENOMIC DNA]</scope>
    <source>
        <strain evidence="1 3">CFBP 1590</strain>
    </source>
</reference>
<organism evidence="1 3">
    <name type="scientific">Pseudomonas viridiflava</name>
    <name type="common">Phytomonas viridiflava</name>
    <dbReference type="NCBI Taxonomy" id="33069"/>
    <lineage>
        <taxon>Bacteria</taxon>
        <taxon>Pseudomonadati</taxon>
        <taxon>Pseudomonadota</taxon>
        <taxon>Gammaproteobacteria</taxon>
        <taxon>Pseudomonadales</taxon>
        <taxon>Pseudomonadaceae</taxon>
        <taxon>Pseudomonas</taxon>
    </lineage>
</organism>
<dbReference type="GeneID" id="47763071"/>
<gene>
    <name evidence="1" type="ORF">CFBP1590__1404</name>
    <name evidence="2" type="ORF">EZZ81_06685</name>
</gene>
<sequence>MNKKFSRATSKDPTGLDLISAVEAFVANGGVIAIIPDDETADTTRGVKADNNPVVETEADVVSKVALLKSLVAKGAGFSSLQYSLRMNRKDIRKLAIDHGVKINCSRPVEHRERERRHEATDIDDVVAGHVMHYYSLGYTVSEIAHVLDLSLRQVLNIGKAYRLELRQERNPDIP</sequence>
<accession>A0A1Y6JIH6</accession>
<dbReference type="Proteomes" id="UP000196842">
    <property type="component" value="Chromosome I"/>
</dbReference>
<name>A0A1Y6JIH6_PSEVI</name>
<reference evidence="2" key="2">
    <citation type="submission" date="2019-02" db="EMBL/GenBank/DDBJ databases">
        <authorList>
            <person name="Lutz S."/>
            <person name="Schori C."/>
            <person name="Ahrens C.H."/>
            <person name="Gueguen E."/>
        </authorList>
    </citation>
    <scope>NUCLEOTIDE SEQUENCE</scope>
    <source>
        <strain evidence="2">Psy35</strain>
    </source>
</reference>
<evidence type="ECO:0000313" key="2">
    <source>
        <dbReference type="EMBL" id="UZA67925.1"/>
    </source>
</evidence>
<dbReference type="EMBL" id="LT855380">
    <property type="protein sequence ID" value="SMS08990.1"/>
    <property type="molecule type" value="Genomic_DNA"/>
</dbReference>
<dbReference type="Proteomes" id="UP001163644">
    <property type="component" value="Chromosome"/>
</dbReference>
<evidence type="ECO:0000313" key="3">
    <source>
        <dbReference type="Proteomes" id="UP000196842"/>
    </source>
</evidence>
<dbReference type="KEGG" id="pvd:CFBP1590__1404"/>
<proteinExistence type="predicted"/>